<keyword evidence="4" id="KW-1185">Reference proteome</keyword>
<dbReference type="PROSITE" id="PS51257">
    <property type="entry name" value="PROKAR_LIPOPROTEIN"/>
    <property type="match status" value="1"/>
</dbReference>
<name>A0ABX8H122_9BACT</name>
<proteinExistence type="predicted"/>
<accession>A0ABX8H122</accession>
<gene>
    <name evidence="3" type="ORF">KM029_22215</name>
</gene>
<dbReference type="RefSeq" id="WP_144076002.1">
    <property type="nucleotide sequence ID" value="NZ_CP076129.1"/>
</dbReference>
<organism evidence="3 4">
    <name type="scientific">Flammeovirga kamogawensis</name>
    <dbReference type="NCBI Taxonomy" id="373891"/>
    <lineage>
        <taxon>Bacteria</taxon>
        <taxon>Pseudomonadati</taxon>
        <taxon>Bacteroidota</taxon>
        <taxon>Cytophagia</taxon>
        <taxon>Cytophagales</taxon>
        <taxon>Flammeovirgaceae</taxon>
        <taxon>Flammeovirga</taxon>
    </lineage>
</organism>
<dbReference type="Proteomes" id="UP000682802">
    <property type="component" value="Chromosome 2"/>
</dbReference>
<keyword evidence="2" id="KW-0732">Signal</keyword>
<reference evidence="3 4" key="1">
    <citation type="submission" date="2021-05" db="EMBL/GenBank/DDBJ databases">
        <title>Comparative genomic studies on the polysaccharide-degrading batcterial strains of the Flammeovirga genus.</title>
        <authorList>
            <person name="Zewei F."/>
            <person name="Zheng Z."/>
            <person name="Yu L."/>
            <person name="Ruyue G."/>
            <person name="Yanhong M."/>
            <person name="Yuanyuan C."/>
            <person name="Jingyan G."/>
            <person name="Wenjun H."/>
        </authorList>
    </citation>
    <scope>NUCLEOTIDE SEQUENCE [LARGE SCALE GENOMIC DNA]</scope>
    <source>
        <strain evidence="3 4">YS10</strain>
    </source>
</reference>
<evidence type="ECO:0000313" key="4">
    <source>
        <dbReference type="Proteomes" id="UP000682802"/>
    </source>
</evidence>
<feature type="region of interest" description="Disordered" evidence="1">
    <location>
        <begin position="563"/>
        <end position="582"/>
    </location>
</feature>
<evidence type="ECO:0000256" key="1">
    <source>
        <dbReference type="SAM" id="MobiDB-lite"/>
    </source>
</evidence>
<dbReference type="EMBL" id="CP076129">
    <property type="protein sequence ID" value="QWG09323.1"/>
    <property type="molecule type" value="Genomic_DNA"/>
</dbReference>
<evidence type="ECO:0000313" key="3">
    <source>
        <dbReference type="EMBL" id="QWG09323.1"/>
    </source>
</evidence>
<feature type="chain" id="PRO_5046209074" description="DUF4958 domain-containing protein" evidence="2">
    <location>
        <begin position="24"/>
        <end position="651"/>
    </location>
</feature>
<evidence type="ECO:0000256" key="2">
    <source>
        <dbReference type="SAM" id="SignalP"/>
    </source>
</evidence>
<protein>
    <recommendedName>
        <fullName evidence="5">DUF4958 domain-containing protein</fullName>
    </recommendedName>
</protein>
<sequence>MNRNLTKLLITLAGLLMFMSCEKPTAFMESSEVPTDINITGLSYSEILNARAYSEITTDVPTVNSKGIPCEFEILSVRSADSLLDDSYLEKVSIASARLDTAKVVVDIVDTEVEKVDKDGNVVLDDEGNKVYVQDTTFYYTPVIDPNKAGQIYIEDGNMFSEGDYYFTLRLKPATDGDNSSNTKVFEDAFHLNVMPLLPTKVSYAPVQQNLVIGAGSETTAPSITFSKPVPSYDVRFELNGLQDTLMIDSLTGAISVDPKFTITKNEAFSPSIKVISNITEEDVDFQLNNEELLIVVSEEAIELNVGPLVPTALIYFPFAQNLVLGDVNSVTTAPDIGQGNKNVSFSLGSDFEKFVIDGKTGQLGIRPSYTSTLEVEEVAPIIVVTSDISYESKQYEGVLNVFISQVPYEIPRTTINFFYPTLIGRDGFSLLKTNTGGVGTGLLWKEKTNHLPPADLITERPEDLTTTAVYIHNVIYGPARSPEHETLMVIDAQNLSQYSKGWELSAIFWMKNDNTLYQADGSKAADIEILVTDNYDWANTEWTMVNDLVKFKIAGEGDEYTGTPYPGNQLGADPDGKKDSSRNTYQQWIRYELDLGPYKDQTKFTLAFRYKTYYTGDFTEGIDGTTANFANSSGKFVFSDINYVAVEEVK</sequence>
<evidence type="ECO:0008006" key="5">
    <source>
        <dbReference type="Google" id="ProtNLM"/>
    </source>
</evidence>
<feature type="signal peptide" evidence="2">
    <location>
        <begin position="1"/>
        <end position="23"/>
    </location>
</feature>